<organism evidence="1 2">
    <name type="scientific">Lacrimispora amygdalina</name>
    <dbReference type="NCBI Taxonomy" id="253257"/>
    <lineage>
        <taxon>Bacteria</taxon>
        <taxon>Bacillati</taxon>
        <taxon>Bacillota</taxon>
        <taxon>Clostridia</taxon>
        <taxon>Lachnospirales</taxon>
        <taxon>Lachnospiraceae</taxon>
        <taxon>Lacrimispora</taxon>
    </lineage>
</organism>
<protein>
    <recommendedName>
        <fullName evidence="3">Gp5/Type VI secretion system Vgr protein OB-fold domain-containing protein</fullName>
    </recommendedName>
</protein>
<accession>A0ABQ5M4F7</accession>
<dbReference type="SUPFAM" id="SSF69279">
    <property type="entry name" value="Phage tail proteins"/>
    <property type="match status" value="1"/>
</dbReference>
<evidence type="ECO:0008006" key="3">
    <source>
        <dbReference type="Google" id="ProtNLM"/>
    </source>
</evidence>
<reference evidence="1 2" key="1">
    <citation type="journal article" date="2024" name="Int. J. Syst. Evol. Microbiol.">
        <title>Lacrimispora brassicae sp. nov. isolated from fermented cabbage, and proposal of Clostridium indicum Gundawar et al. 2019 and Clostridium methoxybenzovorans Mechichi et al. 1999 as heterotypic synonyms of Lacrimispora amygdalina (Parshina et al. 2003) Haas and Blanchard 2020 and Lacrimispora indolis (McClung and McCoy 1957) Haas and Blanchard 2020, respectively.</title>
        <authorList>
            <person name="Kobayashi H."/>
            <person name="Tanizawa Y."/>
            <person name="Sakamoto M."/>
            <person name="Ohkuma M."/>
            <person name="Tohno M."/>
        </authorList>
    </citation>
    <scope>NUCLEOTIDE SEQUENCE [LARGE SCALE GENOMIC DNA]</scope>
    <source>
        <strain evidence="1 2">DSM 12857</strain>
    </source>
</reference>
<evidence type="ECO:0000313" key="2">
    <source>
        <dbReference type="Proteomes" id="UP001419084"/>
    </source>
</evidence>
<dbReference type="RefSeq" id="WP_097005189.1">
    <property type="nucleotide sequence ID" value="NZ_BRPJ01000031.1"/>
</dbReference>
<proteinExistence type="predicted"/>
<comment type="caution">
    <text evidence="1">The sequence shown here is derived from an EMBL/GenBank/DDBJ whole genome shotgun (WGS) entry which is preliminary data.</text>
</comment>
<dbReference type="Proteomes" id="UP001419084">
    <property type="component" value="Unassembled WGS sequence"/>
</dbReference>
<evidence type="ECO:0000313" key="1">
    <source>
        <dbReference type="EMBL" id="GLB29796.1"/>
    </source>
</evidence>
<dbReference type="Gene3D" id="3.55.50.10">
    <property type="entry name" value="Baseplate protein-like domains"/>
    <property type="match status" value="1"/>
</dbReference>
<dbReference type="Pfam" id="PF05954">
    <property type="entry name" value="Phage_GPD"/>
    <property type="match status" value="1"/>
</dbReference>
<dbReference type="EMBL" id="BRPJ01000031">
    <property type="protein sequence ID" value="GLB29796.1"/>
    <property type="molecule type" value="Genomic_DNA"/>
</dbReference>
<gene>
    <name evidence="1" type="ORF">LAD12857_17190</name>
</gene>
<sequence length="465" mass="52116">MRADKIHISQFEFLTLESLEIDREVGGHATAFVSGYIRDKDVEAYKGKLLERMWVNITGEDEEGGTQNLMTGMIAGFSLEPQPHATMLTLTLKSGTYLMDGNKHYRSFQDTGLTYLDVLRTINQTYGEADVKVKGVLDSSTIDFLLQYNETDWEFIRRIASRFGMAVTPAITREGAYYFVGDANYSTYTMPESANFSVSKRVDSYMTCGGGSSNSFMEQDYMEYRITSRDVYDLWDRLMLGNEGGYVCKIESKYLHEELTHTYTLRPINGMRVMLQSNNYQSGCSFQASVREVARDMVKIELAGDENASQNITKWFPYSTGYSSPDGAGWYCMPEPGDRVRLQIPDQIEEHGYVISSVHMETGNDRKNPDHKSFKTKYGKELLFTPDSVELTNNKGMSIRIKDGEGVQIKSSKDISISSGGNMTISSEDASLVIAGKTNVNIKQGGSGLSIDKDITFTGGKIRIQ</sequence>
<keyword evidence="2" id="KW-1185">Reference proteome</keyword>
<name>A0ABQ5M4F7_9FIRM</name>
<dbReference type="Gene3D" id="2.30.110.50">
    <property type="match status" value="1"/>
</dbReference>